<keyword evidence="3" id="KW-0067">ATP-binding</keyword>
<name>X1U532_9ZZZZ</name>
<dbReference type="GO" id="GO:0006428">
    <property type="term" value="P:isoleucyl-tRNA aminoacylation"/>
    <property type="evidence" value="ECO:0007669"/>
    <property type="project" value="TreeGrafter"/>
</dbReference>
<dbReference type="InterPro" id="IPR002300">
    <property type="entry name" value="aa-tRNA-synth_Ia"/>
</dbReference>
<dbReference type="InterPro" id="IPR014729">
    <property type="entry name" value="Rossmann-like_a/b/a_fold"/>
</dbReference>
<evidence type="ECO:0000256" key="1">
    <source>
        <dbReference type="ARBA" id="ARBA00022598"/>
    </source>
</evidence>
<dbReference type="EMBL" id="BARW01022376">
    <property type="protein sequence ID" value="GAI98741.1"/>
    <property type="molecule type" value="Genomic_DNA"/>
</dbReference>
<evidence type="ECO:0000259" key="6">
    <source>
        <dbReference type="Pfam" id="PF00133"/>
    </source>
</evidence>
<dbReference type="SUPFAM" id="SSF52374">
    <property type="entry name" value="Nucleotidylyl transferase"/>
    <property type="match status" value="1"/>
</dbReference>
<evidence type="ECO:0000256" key="4">
    <source>
        <dbReference type="ARBA" id="ARBA00022917"/>
    </source>
</evidence>
<keyword evidence="2" id="KW-0547">Nucleotide-binding</keyword>
<sequence>NVDDLDKRNILYNVEDYTHRYPICWRCNSELIFRLVDEWFISMDTLRHEIAESAKQVERWIPSYGLAHELDWLKNMANWCISKKRYWGLALPIWKCECGSFTVIGSKKELQQRAVKGWQEFAEHSPHRPWIDKIKIKCDKCGALVSRIPEVGNPWLDAGIVPFSTIRPPDDMHTISNGYPFDKTYWQEWFPADFISESLPGQFRNWFYSILAMSTVLEKKSPFRVLHGYASLHDEHGEEMHKSKGNAIWSDDAAEKIGADVMRWMFAK</sequence>
<dbReference type="InterPro" id="IPR023586">
    <property type="entry name" value="Ile-tRNA-ligase_type2"/>
</dbReference>
<evidence type="ECO:0000313" key="7">
    <source>
        <dbReference type="EMBL" id="GAI98741.1"/>
    </source>
</evidence>
<evidence type="ECO:0000256" key="2">
    <source>
        <dbReference type="ARBA" id="ARBA00022741"/>
    </source>
</evidence>
<reference evidence="7" key="1">
    <citation type="journal article" date="2014" name="Front. Microbiol.">
        <title>High frequency of phylogenetically diverse reductive dehalogenase-homologous genes in deep subseafloor sedimentary metagenomes.</title>
        <authorList>
            <person name="Kawai M."/>
            <person name="Futagami T."/>
            <person name="Toyoda A."/>
            <person name="Takaki Y."/>
            <person name="Nishi S."/>
            <person name="Hori S."/>
            <person name="Arai W."/>
            <person name="Tsubouchi T."/>
            <person name="Morono Y."/>
            <person name="Uchiyama I."/>
            <person name="Ito T."/>
            <person name="Fujiyama A."/>
            <person name="Inagaki F."/>
            <person name="Takami H."/>
        </authorList>
    </citation>
    <scope>NUCLEOTIDE SEQUENCE</scope>
    <source>
        <strain evidence="7">Expedition CK06-06</strain>
    </source>
</reference>
<dbReference type="GO" id="GO:0004822">
    <property type="term" value="F:isoleucine-tRNA ligase activity"/>
    <property type="evidence" value="ECO:0007669"/>
    <property type="project" value="InterPro"/>
</dbReference>
<protein>
    <recommendedName>
        <fullName evidence="6">Aminoacyl-tRNA synthetase class Ia domain-containing protein</fullName>
    </recommendedName>
</protein>
<keyword evidence="5" id="KW-0030">Aminoacyl-tRNA synthetase</keyword>
<organism evidence="7">
    <name type="scientific">marine sediment metagenome</name>
    <dbReference type="NCBI Taxonomy" id="412755"/>
    <lineage>
        <taxon>unclassified sequences</taxon>
        <taxon>metagenomes</taxon>
        <taxon>ecological metagenomes</taxon>
    </lineage>
</organism>
<accession>X1U532</accession>
<feature type="non-terminal residue" evidence="7">
    <location>
        <position position="268"/>
    </location>
</feature>
<dbReference type="AlphaFoldDB" id="X1U532"/>
<dbReference type="Pfam" id="PF00133">
    <property type="entry name" value="tRNA-synt_1"/>
    <property type="match status" value="1"/>
</dbReference>
<dbReference type="PANTHER" id="PTHR42780">
    <property type="entry name" value="SOLEUCYL-TRNA SYNTHETASE"/>
    <property type="match status" value="1"/>
</dbReference>
<proteinExistence type="predicted"/>
<keyword evidence="4" id="KW-0648">Protein biosynthesis</keyword>
<keyword evidence="1" id="KW-0436">Ligase</keyword>
<feature type="domain" description="Aminoacyl-tRNA synthetase class Ia" evidence="6">
    <location>
        <begin position="32"/>
        <end position="266"/>
    </location>
</feature>
<evidence type="ECO:0000256" key="3">
    <source>
        <dbReference type="ARBA" id="ARBA00022840"/>
    </source>
</evidence>
<dbReference type="GO" id="GO:0005524">
    <property type="term" value="F:ATP binding"/>
    <property type="evidence" value="ECO:0007669"/>
    <property type="project" value="UniProtKB-KW"/>
</dbReference>
<dbReference type="Gene3D" id="3.40.50.620">
    <property type="entry name" value="HUPs"/>
    <property type="match status" value="1"/>
</dbReference>
<dbReference type="PANTHER" id="PTHR42780:SF1">
    <property type="entry name" value="ISOLEUCINE--TRNA LIGASE, CYTOPLASMIC"/>
    <property type="match status" value="1"/>
</dbReference>
<feature type="non-terminal residue" evidence="7">
    <location>
        <position position="1"/>
    </location>
</feature>
<gene>
    <name evidence="7" type="ORF">S12H4_37368</name>
</gene>
<evidence type="ECO:0000256" key="5">
    <source>
        <dbReference type="ARBA" id="ARBA00023146"/>
    </source>
</evidence>
<comment type="caution">
    <text evidence="7">The sequence shown here is derived from an EMBL/GenBank/DDBJ whole genome shotgun (WGS) entry which is preliminary data.</text>
</comment>